<organism evidence="3 4">
    <name type="scientific">Anaerosolibacter carboniphilus</name>
    <dbReference type="NCBI Taxonomy" id="1417629"/>
    <lineage>
        <taxon>Bacteria</taxon>
        <taxon>Bacillati</taxon>
        <taxon>Bacillota</taxon>
        <taxon>Clostridia</taxon>
        <taxon>Peptostreptococcales</taxon>
        <taxon>Thermotaleaceae</taxon>
        <taxon>Anaerosolibacter</taxon>
    </lineage>
</organism>
<dbReference type="EMBL" id="JACHEN010000007">
    <property type="protein sequence ID" value="MBB6215433.1"/>
    <property type="molecule type" value="Genomic_DNA"/>
</dbReference>
<evidence type="ECO:0000256" key="1">
    <source>
        <dbReference type="SAM" id="Phobius"/>
    </source>
</evidence>
<sequence>MYGMMGHMFGYGYPNNVDWWWMIGFGLLRTVLIIGIIVWIVKTIHKEKYRGTSSNAISVLRERFAAGEIDEDEYKKKLKVLSE</sequence>
<evidence type="ECO:0000259" key="2">
    <source>
        <dbReference type="Pfam" id="PF09851"/>
    </source>
</evidence>
<comment type="caution">
    <text evidence="3">The sequence shown here is derived from an EMBL/GenBank/DDBJ whole genome shotgun (WGS) entry which is preliminary data.</text>
</comment>
<keyword evidence="1" id="KW-0472">Membrane</keyword>
<evidence type="ECO:0000313" key="3">
    <source>
        <dbReference type="EMBL" id="MBB6215433.1"/>
    </source>
</evidence>
<gene>
    <name evidence="3" type="ORF">HNQ80_001522</name>
</gene>
<feature type="domain" description="SHOCT" evidence="2">
    <location>
        <begin position="56"/>
        <end position="81"/>
    </location>
</feature>
<reference evidence="3 4" key="1">
    <citation type="submission" date="2020-08" db="EMBL/GenBank/DDBJ databases">
        <title>Genomic Encyclopedia of Type Strains, Phase IV (KMG-IV): sequencing the most valuable type-strain genomes for metagenomic binning, comparative biology and taxonomic classification.</title>
        <authorList>
            <person name="Goeker M."/>
        </authorList>
    </citation>
    <scope>NUCLEOTIDE SEQUENCE [LARGE SCALE GENOMIC DNA]</scope>
    <source>
        <strain evidence="3 4">DSM 103526</strain>
    </source>
</reference>
<proteinExistence type="predicted"/>
<accession>A0A841KPS8</accession>
<protein>
    <submittedName>
        <fullName evidence="3">Putative membrane protein</fullName>
    </submittedName>
</protein>
<dbReference type="InterPro" id="IPR018649">
    <property type="entry name" value="SHOCT"/>
</dbReference>
<feature type="transmembrane region" description="Helical" evidence="1">
    <location>
        <begin position="20"/>
        <end position="41"/>
    </location>
</feature>
<keyword evidence="1" id="KW-0812">Transmembrane</keyword>
<name>A0A841KPS8_9FIRM</name>
<dbReference type="AlphaFoldDB" id="A0A841KPS8"/>
<dbReference type="Pfam" id="PF09851">
    <property type="entry name" value="SHOCT"/>
    <property type="match status" value="1"/>
</dbReference>
<keyword evidence="4" id="KW-1185">Reference proteome</keyword>
<keyword evidence="1" id="KW-1133">Transmembrane helix</keyword>
<evidence type="ECO:0000313" key="4">
    <source>
        <dbReference type="Proteomes" id="UP000579281"/>
    </source>
</evidence>
<dbReference type="RefSeq" id="WP_184309726.1">
    <property type="nucleotide sequence ID" value="NZ_JACHEN010000007.1"/>
</dbReference>
<dbReference type="Proteomes" id="UP000579281">
    <property type="component" value="Unassembled WGS sequence"/>
</dbReference>